<accession>A0A2A3E5H5</accession>
<feature type="region of interest" description="Disordered" evidence="4">
    <location>
        <begin position="130"/>
        <end position="159"/>
    </location>
</feature>
<proteinExistence type="inferred from homology"/>
<evidence type="ECO:0000313" key="5">
    <source>
        <dbReference type="EMBL" id="PBC26429.1"/>
    </source>
</evidence>
<organism evidence="5 6">
    <name type="scientific">Apis cerana cerana</name>
    <name type="common">Oriental honeybee</name>
    <dbReference type="NCBI Taxonomy" id="94128"/>
    <lineage>
        <taxon>Eukaryota</taxon>
        <taxon>Metazoa</taxon>
        <taxon>Ecdysozoa</taxon>
        <taxon>Arthropoda</taxon>
        <taxon>Hexapoda</taxon>
        <taxon>Insecta</taxon>
        <taxon>Pterygota</taxon>
        <taxon>Neoptera</taxon>
        <taxon>Endopterygota</taxon>
        <taxon>Hymenoptera</taxon>
        <taxon>Apocrita</taxon>
        <taxon>Aculeata</taxon>
        <taxon>Apoidea</taxon>
        <taxon>Anthophila</taxon>
        <taxon>Apidae</taxon>
        <taxon>Apis</taxon>
    </lineage>
</organism>
<evidence type="ECO:0000256" key="1">
    <source>
        <dbReference type="ARBA" id="ARBA00002844"/>
    </source>
</evidence>
<dbReference type="AlphaFoldDB" id="A0A2A3E5H5"/>
<reference evidence="5 6" key="1">
    <citation type="submission" date="2014-07" db="EMBL/GenBank/DDBJ databases">
        <title>Genomic and transcriptomic analysis on Apis cerana provide comprehensive insights into honey bee biology.</title>
        <authorList>
            <person name="Diao Q."/>
            <person name="Sun L."/>
            <person name="Zheng H."/>
            <person name="Zheng H."/>
            <person name="Xu S."/>
            <person name="Wang S."/>
            <person name="Zeng Z."/>
            <person name="Hu F."/>
            <person name="Su S."/>
            <person name="Wu J."/>
        </authorList>
    </citation>
    <scope>NUCLEOTIDE SEQUENCE [LARGE SCALE GENOMIC DNA]</scope>
    <source>
        <tissue evidence="5">Pupae without intestine</tissue>
    </source>
</reference>
<feature type="compositionally biased region" description="Polar residues" evidence="4">
    <location>
        <begin position="138"/>
        <end position="159"/>
    </location>
</feature>
<gene>
    <name evidence="5" type="ORF">APICC_03024</name>
</gene>
<dbReference type="Proteomes" id="UP000242457">
    <property type="component" value="Unassembled WGS sequence"/>
</dbReference>
<evidence type="ECO:0000256" key="3">
    <source>
        <dbReference type="ARBA" id="ARBA00023013"/>
    </source>
</evidence>
<dbReference type="PANTHER" id="PTHR15416">
    <property type="entry name" value="CAMP-DEPENDENT PROTEIN KINASE INHIBITOR/PKI"/>
    <property type="match status" value="1"/>
</dbReference>
<sequence>MLYSTHSTHADSKALTAEAYVVIPVLGDRYLTTYTEEKRYQHLDALKKMLTPGRSGPISPEEIGNGPDTKDPGATGNGSGTYARGTRAPTTYETDERAKEFLSTGRTGRRNALTEILSHHAETGILDLPDRFEELTMETGQTNNSNQDSNSPSTSKQQG</sequence>
<comment type="function">
    <text evidence="1">Extremely potent competitive inhibitor of cAMP-dependent protein kinase activity, this protein interacts with the catalytic subunit of the enzyme after the cAMP-induced dissociation of its regulatory chains.</text>
</comment>
<evidence type="ECO:0000313" key="6">
    <source>
        <dbReference type="Proteomes" id="UP000242457"/>
    </source>
</evidence>
<dbReference type="Pfam" id="PF02827">
    <property type="entry name" value="PKI"/>
    <property type="match status" value="1"/>
</dbReference>
<protein>
    <submittedName>
        <fullName evidence="5">cAMP-dependent protein kinase inhibitor beta</fullName>
    </submittedName>
</protein>
<dbReference type="GO" id="GO:0004862">
    <property type="term" value="F:cAMP-dependent protein kinase inhibitor activity"/>
    <property type="evidence" value="ECO:0007669"/>
    <property type="project" value="InterPro"/>
</dbReference>
<dbReference type="InterPro" id="IPR004171">
    <property type="entry name" value="cAMP_dep_PKI"/>
</dbReference>
<dbReference type="OrthoDB" id="6380180at2759"/>
<name>A0A2A3E5H5_APICC</name>
<feature type="region of interest" description="Disordered" evidence="4">
    <location>
        <begin position="51"/>
        <end position="108"/>
    </location>
</feature>
<comment type="similarity">
    <text evidence="2">Belongs to the PKI family.</text>
</comment>
<keyword evidence="6" id="KW-1185">Reference proteome</keyword>
<keyword evidence="3" id="KW-0649">Protein kinase inhibitor</keyword>
<evidence type="ECO:0000256" key="2">
    <source>
        <dbReference type="ARBA" id="ARBA00006393"/>
    </source>
</evidence>
<evidence type="ECO:0000256" key="4">
    <source>
        <dbReference type="SAM" id="MobiDB-lite"/>
    </source>
</evidence>
<dbReference type="EMBL" id="KZ288387">
    <property type="protein sequence ID" value="PBC26429.1"/>
    <property type="molecule type" value="Genomic_DNA"/>
</dbReference>